<dbReference type="Proteomes" id="UP001283361">
    <property type="component" value="Unassembled WGS sequence"/>
</dbReference>
<proteinExistence type="predicted"/>
<dbReference type="SUPFAM" id="SSF56672">
    <property type="entry name" value="DNA/RNA polymerases"/>
    <property type="match status" value="1"/>
</dbReference>
<keyword evidence="1" id="KW-0732">Signal</keyword>
<reference evidence="3" key="1">
    <citation type="journal article" date="2023" name="G3 (Bethesda)">
        <title>A reference genome for the long-term kleptoplast-retaining sea slug Elysia crispata morphotype clarki.</title>
        <authorList>
            <person name="Eastman K.E."/>
            <person name="Pendleton A.L."/>
            <person name="Shaikh M.A."/>
            <person name="Suttiyut T."/>
            <person name="Ogas R."/>
            <person name="Tomko P."/>
            <person name="Gavelis G."/>
            <person name="Widhalm J.R."/>
            <person name="Wisecaver J.H."/>
        </authorList>
    </citation>
    <scope>NUCLEOTIDE SEQUENCE</scope>
    <source>
        <strain evidence="3">ECLA1</strain>
    </source>
</reference>
<accession>A0AAE0YWW1</accession>
<protein>
    <recommendedName>
        <fullName evidence="2">Reverse transcriptase domain-containing protein</fullName>
    </recommendedName>
</protein>
<feature type="domain" description="Reverse transcriptase" evidence="2">
    <location>
        <begin position="1"/>
        <end position="201"/>
    </location>
</feature>
<feature type="chain" id="PRO_5042121364" description="Reverse transcriptase domain-containing protein" evidence="1">
    <location>
        <begin position="23"/>
        <end position="382"/>
    </location>
</feature>
<evidence type="ECO:0000259" key="2">
    <source>
        <dbReference type="PROSITE" id="PS50878"/>
    </source>
</evidence>
<feature type="signal peptide" evidence="1">
    <location>
        <begin position="1"/>
        <end position="22"/>
    </location>
</feature>
<dbReference type="CDD" id="cd01650">
    <property type="entry name" value="RT_nLTR_like"/>
    <property type="match status" value="1"/>
</dbReference>
<dbReference type="InterPro" id="IPR000477">
    <property type="entry name" value="RT_dom"/>
</dbReference>
<dbReference type="AlphaFoldDB" id="A0AAE0YWW1"/>
<dbReference type="InterPro" id="IPR043502">
    <property type="entry name" value="DNA/RNA_pol_sf"/>
</dbReference>
<keyword evidence="4" id="KW-1185">Reference proteome</keyword>
<evidence type="ECO:0000256" key="1">
    <source>
        <dbReference type="SAM" id="SignalP"/>
    </source>
</evidence>
<name>A0AAE0YWW1_9GAST</name>
<dbReference type="EMBL" id="JAWDGP010005269">
    <property type="protein sequence ID" value="KAK3758410.1"/>
    <property type="molecule type" value="Genomic_DNA"/>
</dbReference>
<organism evidence="3 4">
    <name type="scientific">Elysia crispata</name>
    <name type="common">lettuce slug</name>
    <dbReference type="NCBI Taxonomy" id="231223"/>
    <lineage>
        <taxon>Eukaryota</taxon>
        <taxon>Metazoa</taxon>
        <taxon>Spiralia</taxon>
        <taxon>Lophotrochozoa</taxon>
        <taxon>Mollusca</taxon>
        <taxon>Gastropoda</taxon>
        <taxon>Heterobranchia</taxon>
        <taxon>Euthyneura</taxon>
        <taxon>Panpulmonata</taxon>
        <taxon>Sacoglossa</taxon>
        <taxon>Placobranchoidea</taxon>
        <taxon>Plakobranchidae</taxon>
        <taxon>Elysia</taxon>
    </lineage>
</organism>
<evidence type="ECO:0000313" key="3">
    <source>
        <dbReference type="EMBL" id="KAK3758410.1"/>
    </source>
</evidence>
<sequence>MVTWVLPLLWLLGCTHWYGNLGAPTEEENSFGIIISSSSTAAAAVDAVYLDFAKAFDSVPHQRLIAKIESYGIKSKVLNWIRDFLIGRQQRVSVKGMYSDWSNVTSGVPQGSVLGPVLFVIFINDLPEILESWCTMYADDTKVSSTVQTESERQTMQADIDKLVDWADKWQLRFNADKCKVVHIGRNNPKQDYTMRLHYSQDRAKLETSQCEKDLGVMVDNELNVEAQVAKANKILGLIRRSYQFLDKESLRLLFTALVRPHLEFNNVAWSPRFQKDKNLIESVLRRASNLVPGLAELAYEKRLESLRLPSMQYRRKRGDMIEVYKFTHEMYDVSSPLIKEDDTRNRGYMYKLRKCRVNTGLRQHFSQIELQTSGMGCQFML</sequence>
<dbReference type="Pfam" id="PF00078">
    <property type="entry name" value="RVT_1"/>
    <property type="match status" value="1"/>
</dbReference>
<dbReference type="PROSITE" id="PS50878">
    <property type="entry name" value="RT_POL"/>
    <property type="match status" value="1"/>
</dbReference>
<evidence type="ECO:0000313" key="4">
    <source>
        <dbReference type="Proteomes" id="UP001283361"/>
    </source>
</evidence>
<comment type="caution">
    <text evidence="3">The sequence shown here is derived from an EMBL/GenBank/DDBJ whole genome shotgun (WGS) entry which is preliminary data.</text>
</comment>
<dbReference type="PANTHER" id="PTHR33332">
    <property type="entry name" value="REVERSE TRANSCRIPTASE DOMAIN-CONTAINING PROTEIN"/>
    <property type="match status" value="1"/>
</dbReference>
<gene>
    <name evidence="3" type="ORF">RRG08_058680</name>
</gene>